<name>A0AAD1U028_EUPCR</name>
<protein>
    <submittedName>
        <fullName evidence="2">Uncharacterized protein</fullName>
    </submittedName>
</protein>
<dbReference type="AlphaFoldDB" id="A0AAD1U028"/>
<comment type="caution">
    <text evidence="2">The sequence shown here is derived from an EMBL/GenBank/DDBJ whole genome shotgun (WGS) entry which is preliminary data.</text>
</comment>
<keyword evidence="1" id="KW-0175">Coiled coil</keyword>
<sequence>MGLFPKCETFSDCGEASYIIRKTANNLLTTDVFACGKCMITTFSNEDCEPIPPIEPIEECLDLIDYNIKTVTSFKDQHKLHKMWDGLAGELDSFRDSFLELRSSLRDIRQEENWSQLSQFQDEAKAILNAIEDSRAMKCYQKQLQVRALHEHKNGLRARQDQTFLRDKPADFNQSIQRNQITPLNEHEQLQKDSVEANQRETQTEALEEVKTRMKDKIENLTQEKDNFEQALEVSNQRQEQIDQLTQRIQILTEKEDKYNAEAEEMKEQIANLEASLGESKCFITHAELKAIHNPITKNSTTFDSSSTLHFDLNTASWVTLLKALQLYQLPPLNYIDLHYVDELGEPEVVSRFVQNAVSPSIKKFYFHSMNNSCLPIEAYMPALTKALPSIPDNIDFFQFQMIKSHFEDLLVAAQNSKAVRVRYCKVDTKEELDFGDRLTHSTFEELDLDSTGKSEYSDWSQNGFAQFKNIVKGLAKVSQVKNRPIKLFLAGCGLTRDLAESVLQENGMVNVTLEGI</sequence>
<reference evidence="2" key="1">
    <citation type="submission" date="2023-07" db="EMBL/GenBank/DDBJ databases">
        <authorList>
            <consortium name="AG Swart"/>
            <person name="Singh M."/>
            <person name="Singh A."/>
            <person name="Seah K."/>
            <person name="Emmerich C."/>
        </authorList>
    </citation>
    <scope>NUCLEOTIDE SEQUENCE</scope>
    <source>
        <strain evidence="2">DP1</strain>
    </source>
</reference>
<proteinExistence type="predicted"/>
<evidence type="ECO:0000313" key="3">
    <source>
        <dbReference type="Proteomes" id="UP001295684"/>
    </source>
</evidence>
<organism evidence="2 3">
    <name type="scientific">Euplotes crassus</name>
    <dbReference type="NCBI Taxonomy" id="5936"/>
    <lineage>
        <taxon>Eukaryota</taxon>
        <taxon>Sar</taxon>
        <taxon>Alveolata</taxon>
        <taxon>Ciliophora</taxon>
        <taxon>Intramacronucleata</taxon>
        <taxon>Spirotrichea</taxon>
        <taxon>Hypotrichia</taxon>
        <taxon>Euplotida</taxon>
        <taxon>Euplotidae</taxon>
        <taxon>Moneuplotes</taxon>
    </lineage>
</organism>
<evidence type="ECO:0000256" key="1">
    <source>
        <dbReference type="SAM" id="Coils"/>
    </source>
</evidence>
<accession>A0AAD1U028</accession>
<evidence type="ECO:0000313" key="2">
    <source>
        <dbReference type="EMBL" id="CAI2358850.1"/>
    </source>
</evidence>
<dbReference type="EMBL" id="CAMPGE010000127">
    <property type="protein sequence ID" value="CAI2358850.1"/>
    <property type="molecule type" value="Genomic_DNA"/>
</dbReference>
<dbReference type="Proteomes" id="UP001295684">
    <property type="component" value="Unassembled WGS sequence"/>
</dbReference>
<feature type="coiled-coil region" evidence="1">
    <location>
        <begin position="200"/>
        <end position="276"/>
    </location>
</feature>
<keyword evidence="3" id="KW-1185">Reference proteome</keyword>
<gene>
    <name evidence="2" type="ORF">ECRASSUSDP1_LOCUS133</name>
</gene>